<feature type="transmembrane region" description="Helical" evidence="1">
    <location>
        <begin position="96"/>
        <end position="113"/>
    </location>
</feature>
<keyword evidence="3" id="KW-1185">Reference proteome</keyword>
<gene>
    <name evidence="2" type="ORF">ACFO6X_11965</name>
</gene>
<sequence length="162" mass="18816">MAQIDDRLLMLDKYGSLKVPSTLWLSMLFLCRHWIVLLMLLVSVRKTPEAAQWLTSFTWVALPMEAPIFLLFAAIAQRTPQAASLWRHIWKYGRTIIAATAAMHLVFVGWSLWNAEVWRRWPELFLASCSLLDIAIIYSIYKDPFFTHLFEDFPSVEKKAAL</sequence>
<feature type="transmembrane region" description="Helical" evidence="1">
    <location>
        <begin position="56"/>
        <end position="75"/>
    </location>
</feature>
<dbReference type="RefSeq" id="WP_382433322.1">
    <property type="nucleotide sequence ID" value="NZ_JBHSHJ010000010.1"/>
</dbReference>
<keyword evidence="1" id="KW-1133">Transmembrane helix</keyword>
<comment type="caution">
    <text evidence="2">The sequence shown here is derived from an EMBL/GenBank/DDBJ whole genome shotgun (WGS) entry which is preliminary data.</text>
</comment>
<evidence type="ECO:0000313" key="3">
    <source>
        <dbReference type="Proteomes" id="UP001596001"/>
    </source>
</evidence>
<organism evidence="2 3">
    <name type="scientific">Giesbergeria sinuosa</name>
    <dbReference type="NCBI Taxonomy" id="80883"/>
    <lineage>
        <taxon>Bacteria</taxon>
        <taxon>Pseudomonadati</taxon>
        <taxon>Pseudomonadota</taxon>
        <taxon>Betaproteobacteria</taxon>
        <taxon>Burkholderiales</taxon>
        <taxon>Comamonadaceae</taxon>
        <taxon>Giesbergeria</taxon>
    </lineage>
</organism>
<reference evidence="3" key="1">
    <citation type="journal article" date="2019" name="Int. J. Syst. Evol. Microbiol.">
        <title>The Global Catalogue of Microorganisms (GCM) 10K type strain sequencing project: providing services to taxonomists for standard genome sequencing and annotation.</title>
        <authorList>
            <consortium name="The Broad Institute Genomics Platform"/>
            <consortium name="The Broad Institute Genome Sequencing Center for Infectious Disease"/>
            <person name="Wu L."/>
            <person name="Ma J."/>
        </authorList>
    </citation>
    <scope>NUCLEOTIDE SEQUENCE [LARGE SCALE GENOMIC DNA]</scope>
    <source>
        <strain evidence="3">CCUG 49452</strain>
    </source>
</reference>
<accession>A0ABV9QEK8</accession>
<feature type="transmembrane region" description="Helical" evidence="1">
    <location>
        <begin position="21"/>
        <end position="44"/>
    </location>
</feature>
<evidence type="ECO:0000313" key="2">
    <source>
        <dbReference type="EMBL" id="MFC4789694.1"/>
    </source>
</evidence>
<dbReference type="EMBL" id="JBHSHJ010000010">
    <property type="protein sequence ID" value="MFC4789694.1"/>
    <property type="molecule type" value="Genomic_DNA"/>
</dbReference>
<keyword evidence="1" id="KW-0812">Transmembrane</keyword>
<name>A0ABV9QEK8_9BURK</name>
<dbReference type="Pfam" id="PF11143">
    <property type="entry name" value="DUF2919"/>
    <property type="match status" value="1"/>
</dbReference>
<feature type="transmembrane region" description="Helical" evidence="1">
    <location>
        <begin position="125"/>
        <end position="141"/>
    </location>
</feature>
<dbReference type="Proteomes" id="UP001596001">
    <property type="component" value="Unassembled WGS sequence"/>
</dbReference>
<protein>
    <submittedName>
        <fullName evidence="2">DUF2919 family protein</fullName>
    </submittedName>
</protein>
<evidence type="ECO:0000256" key="1">
    <source>
        <dbReference type="SAM" id="Phobius"/>
    </source>
</evidence>
<keyword evidence="1" id="KW-0472">Membrane</keyword>
<proteinExistence type="predicted"/>
<dbReference type="InterPro" id="IPR021318">
    <property type="entry name" value="DUF2919"/>
</dbReference>